<reference evidence="19 20" key="1">
    <citation type="journal article" date="2021" name="Sci. Rep.">
        <title>The genome of the diatom Chaetoceros tenuissimus carries an ancient integrated fragment of an extant virus.</title>
        <authorList>
            <person name="Hongo Y."/>
            <person name="Kimura K."/>
            <person name="Takaki Y."/>
            <person name="Yoshida Y."/>
            <person name="Baba S."/>
            <person name="Kobayashi G."/>
            <person name="Nagasaki K."/>
            <person name="Hano T."/>
            <person name="Tomaru Y."/>
        </authorList>
    </citation>
    <scope>NUCLEOTIDE SEQUENCE [LARGE SCALE GENOMIC DNA]</scope>
    <source>
        <strain evidence="19 20">NIES-3715</strain>
    </source>
</reference>
<feature type="transmembrane region" description="Helical" evidence="17">
    <location>
        <begin position="66"/>
        <end position="89"/>
    </location>
</feature>
<protein>
    <submittedName>
        <fullName evidence="19">Solute carrier family 24 (Sodium/potassium/calcium exchanger), member 2</fullName>
    </submittedName>
</protein>
<evidence type="ECO:0000256" key="9">
    <source>
        <dbReference type="ARBA" id="ARBA00022837"/>
    </source>
</evidence>
<dbReference type="PANTHER" id="PTHR10846">
    <property type="entry name" value="SODIUM/POTASSIUM/CALCIUM EXCHANGER"/>
    <property type="match status" value="1"/>
</dbReference>
<evidence type="ECO:0000256" key="7">
    <source>
        <dbReference type="ARBA" id="ARBA00022692"/>
    </source>
</evidence>
<evidence type="ECO:0000313" key="19">
    <source>
        <dbReference type="EMBL" id="GFH55242.1"/>
    </source>
</evidence>
<evidence type="ECO:0000256" key="11">
    <source>
        <dbReference type="ARBA" id="ARBA00022958"/>
    </source>
</evidence>
<evidence type="ECO:0000256" key="14">
    <source>
        <dbReference type="ARBA" id="ARBA00023065"/>
    </source>
</evidence>
<dbReference type="Proteomes" id="UP001054902">
    <property type="component" value="Unassembled WGS sequence"/>
</dbReference>
<proteinExistence type="inferred from homology"/>
<comment type="subcellular location">
    <subcellularLocation>
        <location evidence="1">Membrane</location>
        <topology evidence="1">Multi-pass membrane protein</topology>
    </subcellularLocation>
</comment>
<evidence type="ECO:0000256" key="4">
    <source>
        <dbReference type="ARBA" id="ARBA00022449"/>
    </source>
</evidence>
<dbReference type="InterPro" id="IPR011992">
    <property type="entry name" value="EF-hand-dom_pair"/>
</dbReference>
<dbReference type="SUPFAM" id="SSF47473">
    <property type="entry name" value="EF-hand"/>
    <property type="match status" value="1"/>
</dbReference>
<evidence type="ECO:0000256" key="5">
    <source>
        <dbReference type="ARBA" id="ARBA00022538"/>
    </source>
</evidence>
<evidence type="ECO:0000256" key="16">
    <source>
        <dbReference type="ARBA" id="ARBA00023201"/>
    </source>
</evidence>
<dbReference type="GO" id="GO:0005509">
    <property type="term" value="F:calcium ion binding"/>
    <property type="evidence" value="ECO:0007669"/>
    <property type="project" value="InterPro"/>
</dbReference>
<keyword evidence="14" id="KW-0406">Ion transport</keyword>
<evidence type="ECO:0000259" key="18">
    <source>
        <dbReference type="PROSITE" id="PS50222"/>
    </source>
</evidence>
<keyword evidence="6" id="KW-0109">Calcium transport</keyword>
<evidence type="ECO:0000256" key="15">
    <source>
        <dbReference type="ARBA" id="ARBA00023136"/>
    </source>
</evidence>
<keyword evidence="3" id="KW-0813">Transport</keyword>
<dbReference type="InterPro" id="IPR002048">
    <property type="entry name" value="EF_hand_dom"/>
</dbReference>
<feature type="transmembrane region" description="Helical" evidence="17">
    <location>
        <begin position="454"/>
        <end position="475"/>
    </location>
</feature>
<organism evidence="19 20">
    <name type="scientific">Chaetoceros tenuissimus</name>
    <dbReference type="NCBI Taxonomy" id="426638"/>
    <lineage>
        <taxon>Eukaryota</taxon>
        <taxon>Sar</taxon>
        <taxon>Stramenopiles</taxon>
        <taxon>Ochrophyta</taxon>
        <taxon>Bacillariophyta</taxon>
        <taxon>Coscinodiscophyceae</taxon>
        <taxon>Chaetocerotophycidae</taxon>
        <taxon>Chaetocerotales</taxon>
        <taxon>Chaetocerotaceae</taxon>
        <taxon>Chaetoceros</taxon>
    </lineage>
</organism>
<keyword evidence="16" id="KW-0739">Sodium transport</keyword>
<keyword evidence="8" id="KW-0732">Signal</keyword>
<name>A0AAD3CZT8_9STRA</name>
<dbReference type="AlphaFoldDB" id="A0AAD3CZT8"/>
<dbReference type="Gene3D" id="1.10.238.10">
    <property type="entry name" value="EF-hand"/>
    <property type="match status" value="2"/>
</dbReference>
<dbReference type="Pfam" id="PF13499">
    <property type="entry name" value="EF-hand_7"/>
    <property type="match status" value="2"/>
</dbReference>
<dbReference type="GO" id="GO:0006874">
    <property type="term" value="P:intracellular calcium ion homeostasis"/>
    <property type="evidence" value="ECO:0007669"/>
    <property type="project" value="TreeGrafter"/>
</dbReference>
<evidence type="ECO:0000256" key="3">
    <source>
        <dbReference type="ARBA" id="ARBA00022448"/>
    </source>
</evidence>
<dbReference type="FunFam" id="1.20.1420.30:FF:000004">
    <property type="entry name" value="Sodium/potassium/calcium exchanger 2 isoform 1"/>
    <property type="match status" value="1"/>
</dbReference>
<evidence type="ECO:0000256" key="10">
    <source>
        <dbReference type="ARBA" id="ARBA00022847"/>
    </source>
</evidence>
<keyword evidence="12 17" id="KW-1133">Transmembrane helix</keyword>
<dbReference type="GO" id="GO:0008273">
    <property type="term" value="F:calcium, potassium:sodium antiporter activity"/>
    <property type="evidence" value="ECO:0007669"/>
    <property type="project" value="TreeGrafter"/>
</dbReference>
<keyword evidence="10" id="KW-0769">Symport</keyword>
<feature type="transmembrane region" description="Helical" evidence="17">
    <location>
        <begin position="138"/>
        <end position="159"/>
    </location>
</feature>
<keyword evidence="7 17" id="KW-0812">Transmembrane</keyword>
<dbReference type="GO" id="GO:0015293">
    <property type="term" value="F:symporter activity"/>
    <property type="evidence" value="ECO:0007669"/>
    <property type="project" value="UniProtKB-KW"/>
</dbReference>
<keyword evidence="15 17" id="KW-0472">Membrane</keyword>
<dbReference type="CDD" id="cd00051">
    <property type="entry name" value="EFh"/>
    <property type="match status" value="1"/>
</dbReference>
<feature type="transmembrane region" description="Helical" evidence="17">
    <location>
        <begin position="199"/>
        <end position="218"/>
    </location>
</feature>
<dbReference type="SMART" id="SM00054">
    <property type="entry name" value="EFh"/>
    <property type="match status" value="3"/>
</dbReference>
<comment type="similarity">
    <text evidence="2">Belongs to the Ca(2+):cation antiporter (CaCA) (TC 2.A.19) family. SLC24A subfamily.</text>
</comment>
<dbReference type="InterPro" id="IPR018247">
    <property type="entry name" value="EF_Hand_1_Ca_BS"/>
</dbReference>
<dbReference type="InterPro" id="IPR044880">
    <property type="entry name" value="NCX_ion-bd_dom_sf"/>
</dbReference>
<dbReference type="PROSITE" id="PS00018">
    <property type="entry name" value="EF_HAND_1"/>
    <property type="match status" value="2"/>
</dbReference>
<dbReference type="PANTHER" id="PTHR10846:SF73">
    <property type="entry name" value="SODIUM_CALCIUM EXCHANGER MEMBRANE REGION DOMAIN-CONTAINING PROTEIN"/>
    <property type="match status" value="1"/>
</dbReference>
<dbReference type="PROSITE" id="PS50222">
    <property type="entry name" value="EF_HAND_2"/>
    <property type="match status" value="3"/>
</dbReference>
<keyword evidence="4" id="KW-0050">Antiport</keyword>
<keyword evidence="5" id="KW-0633">Potassium transport</keyword>
<evidence type="ECO:0000256" key="8">
    <source>
        <dbReference type="ARBA" id="ARBA00022729"/>
    </source>
</evidence>
<accession>A0AAD3CZT8</accession>
<sequence length="950" mass="108358">MKRKVKSTKCFQNRAYYKITAFVLIIGVHSIIKRSKLHDENQIGEARIFRQLSIVNVTPELQEANVIILVCLGILYMFVAIAIVCDEFFVPALEEIASENYLNLSMDVAGATLMAAGGSAPELFTSLIGTFQKSEVGFGTIVGSAVFNVLFVIGMCAIFSKDVLELTWWPLFRDCTYYAITLGALVIFCGVTSPNRIEIWEAAVLFSLYIGYVVFMKFNQKAHDFLMGNCRKCKTEAEASNRESIAKVTVRPNTFHAGLLNFFMGKGSVVEKVGIAMVTKIKGDVDTVFKTLDVSGDGYIDHDEFEKLVEMLNASGVEDHEIDQAIAELDENNDGKIDLKEFTKWYIKSELRLKAELKSTFEKYDVDNSGTIDGEEMKQLMKELGTEVNEVDVQATLAEAHIHGPLDQISFDEFQSWYTQSKYWDQRLSYVEECAEEVTEPISNNMFPPKDGKWYDYISWLLLLPIVFILCVTIPDVRQPGKSRLCFISFFLSMVWIGSFTYVMVSGAEIVGNAFGIPMVLMGLTVLAAGTSVPDLLSSIIVSRMGEGDMAVSSSVGSNIFDITVGLPIPWLIFQLMNPEETITPQFSNRFSYSNSILHNIRTKLGVLFNYCRQELFQISMGKSSKSKGKKFAKQERVMHLKSVEVWQKTMSTIGKKLSNVGIEKRRERVRLLKEQLELTLNIEESFAFVNRYQSYKNGLSVVCSELLYEQIILADYVEASNTYNDMMKYPLTDEDRILIKPFSSFFLLWTERENTDREETIANIAENAFDIIHRPEARYPFHFLFIHKALTELSRQNLSRQQFKRVESLSLVLSINNNVCEHEFQSNWLTMAQTFLVYSNIDKVRFTLHRIQERIKILAFLVKVRQITTPLLNKLPLRTWCLAYSLLEFYTLPFHLLEKAKQYAKKCIESLEKYIALSTRAAQNVCWTCKDDHTQEHESLVCQGCRVVS</sequence>
<evidence type="ECO:0000256" key="2">
    <source>
        <dbReference type="ARBA" id="ARBA00005364"/>
    </source>
</evidence>
<dbReference type="FunFam" id="1.20.1420.30:FF:000009">
    <property type="entry name" value="sodium/potassium/calcium exchanger 5 isoform X2"/>
    <property type="match status" value="1"/>
</dbReference>
<keyword evidence="20" id="KW-1185">Reference proteome</keyword>
<dbReference type="EMBL" id="BLLK01000047">
    <property type="protein sequence ID" value="GFH55242.1"/>
    <property type="molecule type" value="Genomic_DNA"/>
</dbReference>
<evidence type="ECO:0000256" key="1">
    <source>
        <dbReference type="ARBA" id="ARBA00004141"/>
    </source>
</evidence>
<evidence type="ECO:0000256" key="12">
    <source>
        <dbReference type="ARBA" id="ARBA00022989"/>
    </source>
</evidence>
<feature type="domain" description="EF-hand" evidence="18">
    <location>
        <begin position="352"/>
        <end position="387"/>
    </location>
</feature>
<feature type="transmembrane region" description="Helical" evidence="17">
    <location>
        <begin position="487"/>
        <end position="505"/>
    </location>
</feature>
<evidence type="ECO:0000256" key="6">
    <source>
        <dbReference type="ARBA" id="ARBA00022568"/>
    </source>
</evidence>
<dbReference type="Gene3D" id="1.20.1420.30">
    <property type="entry name" value="NCX, central ion-binding region"/>
    <property type="match status" value="2"/>
</dbReference>
<dbReference type="GO" id="GO:0005262">
    <property type="term" value="F:calcium channel activity"/>
    <property type="evidence" value="ECO:0007669"/>
    <property type="project" value="TreeGrafter"/>
</dbReference>
<dbReference type="InterPro" id="IPR004481">
    <property type="entry name" value="K/Na/Ca-exchanger"/>
</dbReference>
<gene>
    <name evidence="19" type="ORF">CTEN210_11718</name>
</gene>
<feature type="domain" description="EF-hand" evidence="18">
    <location>
        <begin position="280"/>
        <end position="315"/>
    </location>
</feature>
<evidence type="ECO:0000313" key="20">
    <source>
        <dbReference type="Proteomes" id="UP001054902"/>
    </source>
</evidence>
<dbReference type="InterPro" id="IPR004837">
    <property type="entry name" value="NaCa_Exmemb"/>
</dbReference>
<dbReference type="NCBIfam" id="TIGR00367">
    <property type="entry name" value="calcium/sodium antiporter"/>
    <property type="match status" value="1"/>
</dbReference>
<keyword evidence="11" id="KW-0630">Potassium</keyword>
<feature type="transmembrane region" description="Helical" evidence="17">
    <location>
        <begin position="171"/>
        <end position="193"/>
    </location>
</feature>
<evidence type="ECO:0000256" key="13">
    <source>
        <dbReference type="ARBA" id="ARBA00023053"/>
    </source>
</evidence>
<keyword evidence="13" id="KW-0915">Sodium</keyword>
<comment type="caution">
    <text evidence="19">The sequence shown here is derived from an EMBL/GenBank/DDBJ whole genome shotgun (WGS) entry which is preliminary data.</text>
</comment>
<dbReference type="Pfam" id="PF01699">
    <property type="entry name" value="Na_Ca_ex"/>
    <property type="match status" value="2"/>
</dbReference>
<evidence type="ECO:0000256" key="17">
    <source>
        <dbReference type="SAM" id="Phobius"/>
    </source>
</evidence>
<feature type="domain" description="EF-hand" evidence="18">
    <location>
        <begin position="317"/>
        <end position="351"/>
    </location>
</feature>
<dbReference type="GO" id="GO:0005886">
    <property type="term" value="C:plasma membrane"/>
    <property type="evidence" value="ECO:0007669"/>
    <property type="project" value="TreeGrafter"/>
</dbReference>
<keyword evidence="9" id="KW-0106">Calcium</keyword>